<feature type="domain" description="NADPH-dependent FMN reductase-like" evidence="1">
    <location>
        <begin position="16"/>
        <end position="157"/>
    </location>
</feature>
<dbReference type="Pfam" id="PF03358">
    <property type="entry name" value="FMN_red"/>
    <property type="match status" value="1"/>
</dbReference>
<protein>
    <submittedName>
        <fullName evidence="2">Multimeric flavodoxin WrbA</fullName>
    </submittedName>
</protein>
<evidence type="ECO:0000259" key="1">
    <source>
        <dbReference type="Pfam" id="PF03358"/>
    </source>
</evidence>
<accession>A0A1G8IQX1</accession>
<dbReference type="RefSeq" id="WP_090586381.1">
    <property type="nucleotide sequence ID" value="NZ_FNDT01000007.1"/>
</dbReference>
<evidence type="ECO:0000313" key="3">
    <source>
        <dbReference type="Proteomes" id="UP000199258"/>
    </source>
</evidence>
<dbReference type="Gene3D" id="3.40.50.360">
    <property type="match status" value="1"/>
</dbReference>
<proteinExistence type="predicted"/>
<dbReference type="InterPro" id="IPR005025">
    <property type="entry name" value="FMN_Rdtase-like_dom"/>
</dbReference>
<name>A0A1G8IQX1_9MICC</name>
<dbReference type="SUPFAM" id="SSF52218">
    <property type="entry name" value="Flavoproteins"/>
    <property type="match status" value="1"/>
</dbReference>
<dbReference type="EMBL" id="FNDT01000007">
    <property type="protein sequence ID" value="SDI21253.1"/>
    <property type="molecule type" value="Genomic_DNA"/>
</dbReference>
<keyword evidence="3" id="KW-1185">Reference proteome</keyword>
<dbReference type="STRING" id="335973.SAMN04488693_107115"/>
<evidence type="ECO:0000313" key="2">
    <source>
        <dbReference type="EMBL" id="SDI21253.1"/>
    </source>
</evidence>
<dbReference type="Proteomes" id="UP000199258">
    <property type="component" value="Unassembled WGS sequence"/>
</dbReference>
<dbReference type="AlphaFoldDB" id="A0A1G8IQX1"/>
<sequence>MANLKAFALICTLTPSPAESSSDLMANRILGRLEEQGVETSSARVVDHNVAPGVEVDMGNGDEWPELRRRILEADILLLAAPIWVGHMSSLGQRVFERLDADLSSTDDEGRPIMYNKVALTAVVGNEDGAHHVTAEMHQGLNDIGFTVPAQGGVYWVGEAMQTVDFKDLDQIPDPVASTISSMTANAVHLAQSLKSAPYPAP</sequence>
<reference evidence="2 3" key="1">
    <citation type="submission" date="2016-10" db="EMBL/GenBank/DDBJ databases">
        <authorList>
            <person name="de Groot N.N."/>
        </authorList>
    </citation>
    <scope>NUCLEOTIDE SEQUENCE [LARGE SCALE GENOMIC DNA]</scope>
    <source>
        <strain evidence="2 3">NP_1H</strain>
    </source>
</reference>
<dbReference type="InterPro" id="IPR029039">
    <property type="entry name" value="Flavoprotein-like_sf"/>
</dbReference>
<gene>
    <name evidence="2" type="ORF">SAMN04488693_107115</name>
</gene>
<dbReference type="OrthoDB" id="8853249at2"/>
<organism evidence="2 3">
    <name type="scientific">Arthrobacter subterraneus</name>
    <dbReference type="NCBI Taxonomy" id="335973"/>
    <lineage>
        <taxon>Bacteria</taxon>
        <taxon>Bacillati</taxon>
        <taxon>Actinomycetota</taxon>
        <taxon>Actinomycetes</taxon>
        <taxon>Micrococcales</taxon>
        <taxon>Micrococcaceae</taxon>
        <taxon>Arthrobacter</taxon>
    </lineage>
</organism>
<dbReference type="GO" id="GO:0016491">
    <property type="term" value="F:oxidoreductase activity"/>
    <property type="evidence" value="ECO:0007669"/>
    <property type="project" value="InterPro"/>
</dbReference>